<dbReference type="PANTHER" id="PTHR43370:SF1">
    <property type="entry name" value="GUANOSINE ABC TRANSPORTER PERMEASE PROTEIN NUPQ"/>
    <property type="match status" value="1"/>
</dbReference>
<dbReference type="AlphaFoldDB" id="A0AAW5C9R8"/>
<dbReference type="Proteomes" id="UP001299608">
    <property type="component" value="Unassembled WGS sequence"/>
</dbReference>
<dbReference type="Pfam" id="PF02653">
    <property type="entry name" value="BPD_transp_2"/>
    <property type="match status" value="1"/>
</dbReference>
<protein>
    <submittedName>
        <fullName evidence="7">ABC transporter permease</fullName>
    </submittedName>
</protein>
<feature type="transmembrane region" description="Helical" evidence="6">
    <location>
        <begin position="58"/>
        <end position="79"/>
    </location>
</feature>
<proteinExistence type="predicted"/>
<keyword evidence="4 6" id="KW-1133">Transmembrane helix</keyword>
<comment type="subcellular location">
    <subcellularLocation>
        <location evidence="1">Cell membrane</location>
        <topology evidence="1">Multi-pass membrane protein</topology>
    </subcellularLocation>
</comment>
<dbReference type="GeneID" id="97208806"/>
<evidence type="ECO:0000256" key="3">
    <source>
        <dbReference type="ARBA" id="ARBA00022692"/>
    </source>
</evidence>
<dbReference type="PANTHER" id="PTHR43370">
    <property type="entry name" value="SUGAR ABC TRANSPORTER INTEGRAL MEMBRANE PROTEIN-RELATED"/>
    <property type="match status" value="1"/>
</dbReference>
<evidence type="ECO:0000313" key="8">
    <source>
        <dbReference type="Proteomes" id="UP001299608"/>
    </source>
</evidence>
<name>A0AAW5C9R8_9FIRM</name>
<feature type="transmembrane region" description="Helical" evidence="6">
    <location>
        <begin position="147"/>
        <end position="165"/>
    </location>
</feature>
<evidence type="ECO:0000256" key="1">
    <source>
        <dbReference type="ARBA" id="ARBA00004651"/>
    </source>
</evidence>
<feature type="transmembrane region" description="Helical" evidence="6">
    <location>
        <begin position="197"/>
        <end position="219"/>
    </location>
</feature>
<reference evidence="7" key="1">
    <citation type="submission" date="2022-01" db="EMBL/GenBank/DDBJ databases">
        <title>Collection of gut derived symbiotic bacterial strains cultured from healthy donors.</title>
        <authorList>
            <person name="Lin H."/>
            <person name="Kohout C."/>
            <person name="Waligurski E."/>
            <person name="Pamer E.G."/>
        </authorList>
    </citation>
    <scope>NUCLEOTIDE SEQUENCE</scope>
    <source>
        <strain evidence="7">DFI.6.55</strain>
    </source>
</reference>
<keyword evidence="3 6" id="KW-0812">Transmembrane</keyword>
<evidence type="ECO:0000256" key="4">
    <source>
        <dbReference type="ARBA" id="ARBA00022989"/>
    </source>
</evidence>
<evidence type="ECO:0000256" key="2">
    <source>
        <dbReference type="ARBA" id="ARBA00022475"/>
    </source>
</evidence>
<dbReference type="GO" id="GO:0005886">
    <property type="term" value="C:plasma membrane"/>
    <property type="evidence" value="ECO:0007669"/>
    <property type="project" value="UniProtKB-SubCell"/>
</dbReference>
<organism evidence="7 8">
    <name type="scientific">Enterocloster aldenensis</name>
    <dbReference type="NCBI Taxonomy" id="358742"/>
    <lineage>
        <taxon>Bacteria</taxon>
        <taxon>Bacillati</taxon>
        <taxon>Bacillota</taxon>
        <taxon>Clostridia</taxon>
        <taxon>Lachnospirales</taxon>
        <taxon>Lachnospiraceae</taxon>
        <taxon>Enterocloster</taxon>
    </lineage>
</organism>
<keyword evidence="2" id="KW-1003">Cell membrane</keyword>
<accession>A0AAW5C9R8</accession>
<dbReference type="InterPro" id="IPR001851">
    <property type="entry name" value="ABC_transp_permease"/>
</dbReference>
<dbReference type="RefSeq" id="WP_118712769.1">
    <property type="nucleotide sequence ID" value="NZ_BAABZL010000001.1"/>
</dbReference>
<evidence type="ECO:0000313" key="7">
    <source>
        <dbReference type="EMBL" id="MCG4748718.1"/>
    </source>
</evidence>
<gene>
    <name evidence="7" type="ORF">L0N08_25210</name>
</gene>
<sequence length="295" mass="31917">MNISLLISATMRYSAPILLAAVGALFCDCAGVTFIILEAQMLLACFFAVIAGYYFHSWVIGVLCAVIATLILGCFFTWITMKMKAIELVVGFAINFLIDGFTIYLLRMVFHQTGSFISPDIPSISRITVPVLCDIPVIGSIFTQQTWIVYAAFLTVAAAAVIIYHTPYGLRILSSGANPEAAEAVGININKTRISCILIASVLCALAGSQLSIGFLSMFSEGMTVGKGYIALGALMFSRRRPVLVLFITLLFGFAEAFGNQVQLSGTIASELVLMIPYLAVLACVFIRKPVKEQF</sequence>
<comment type="caution">
    <text evidence="7">The sequence shown here is derived from an EMBL/GenBank/DDBJ whole genome shotgun (WGS) entry which is preliminary data.</text>
</comment>
<dbReference type="EMBL" id="JAKNGE010000042">
    <property type="protein sequence ID" value="MCG4748718.1"/>
    <property type="molecule type" value="Genomic_DNA"/>
</dbReference>
<keyword evidence="5 6" id="KW-0472">Membrane</keyword>
<dbReference type="GO" id="GO:0022857">
    <property type="term" value="F:transmembrane transporter activity"/>
    <property type="evidence" value="ECO:0007669"/>
    <property type="project" value="InterPro"/>
</dbReference>
<evidence type="ECO:0000256" key="5">
    <source>
        <dbReference type="ARBA" id="ARBA00023136"/>
    </source>
</evidence>
<evidence type="ECO:0000256" key="6">
    <source>
        <dbReference type="SAM" id="Phobius"/>
    </source>
</evidence>
<feature type="transmembrane region" description="Helical" evidence="6">
    <location>
        <begin position="268"/>
        <end position="287"/>
    </location>
</feature>
<feature type="transmembrane region" description="Helical" evidence="6">
    <location>
        <begin position="85"/>
        <end position="106"/>
    </location>
</feature>
<dbReference type="CDD" id="cd06580">
    <property type="entry name" value="TM_PBP1_transp_TpRbsC_like"/>
    <property type="match status" value="1"/>
</dbReference>